<evidence type="ECO:0000256" key="3">
    <source>
        <dbReference type="ARBA" id="ARBA00023004"/>
    </source>
</evidence>
<dbReference type="GO" id="GO:0051536">
    <property type="term" value="F:iron-sulfur cluster binding"/>
    <property type="evidence" value="ECO:0007669"/>
    <property type="project" value="UniProtKB-KW"/>
</dbReference>
<keyword evidence="4" id="KW-0411">Iron-sulfur</keyword>
<dbReference type="Gene3D" id="6.10.190.10">
    <property type="match status" value="1"/>
</dbReference>
<keyword evidence="3" id="KW-0408">Iron</keyword>
<dbReference type="EC" id="4.2.1.3" evidence="1"/>
<proteinExistence type="predicted"/>
<dbReference type="Pfam" id="PF00330">
    <property type="entry name" value="Aconitase"/>
    <property type="match status" value="1"/>
</dbReference>
<protein>
    <recommendedName>
        <fullName evidence="1">aconitate hydratase</fullName>
        <ecNumber evidence="1">4.2.1.3</ecNumber>
    </recommendedName>
</protein>
<dbReference type="Gene3D" id="3.30.499.10">
    <property type="entry name" value="Aconitase, domain 3"/>
    <property type="match status" value="2"/>
</dbReference>
<dbReference type="SUPFAM" id="SSF52016">
    <property type="entry name" value="LeuD/IlvD-like"/>
    <property type="match status" value="1"/>
</dbReference>
<reference evidence="7" key="1">
    <citation type="submission" date="2018-06" db="EMBL/GenBank/DDBJ databases">
        <authorList>
            <consortium name="Pathogen Informatics"/>
            <person name="Doyle S."/>
        </authorList>
    </citation>
    <scope>NUCLEOTIDE SEQUENCE [LARGE SCALE GENOMIC DNA]</scope>
    <source>
        <strain evidence="7">NCTC11421</strain>
    </source>
</reference>
<dbReference type="InterPro" id="IPR036008">
    <property type="entry name" value="Aconitase_4Fe-4S_dom"/>
</dbReference>
<evidence type="ECO:0000256" key="2">
    <source>
        <dbReference type="ARBA" id="ARBA00022723"/>
    </source>
</evidence>
<dbReference type="GO" id="GO:0046872">
    <property type="term" value="F:metal ion binding"/>
    <property type="evidence" value="ECO:0007669"/>
    <property type="project" value="UniProtKB-KW"/>
</dbReference>
<keyword evidence="2" id="KW-0479">Metal-binding</keyword>
<organism evidence="7">
    <name type="scientific">Neisseria gonorrhoeae</name>
    <dbReference type="NCBI Taxonomy" id="485"/>
    <lineage>
        <taxon>Bacteria</taxon>
        <taxon>Pseudomonadati</taxon>
        <taxon>Pseudomonadota</taxon>
        <taxon>Betaproteobacteria</taxon>
        <taxon>Neisseriales</taxon>
        <taxon>Neisseriaceae</taxon>
        <taxon>Neisseria</taxon>
    </lineage>
</organism>
<dbReference type="InterPro" id="IPR006249">
    <property type="entry name" value="Aconitase/IRP2"/>
</dbReference>
<evidence type="ECO:0000256" key="5">
    <source>
        <dbReference type="ARBA" id="ARBA00023501"/>
    </source>
</evidence>
<dbReference type="EMBL" id="UGRI01000001">
    <property type="protein sequence ID" value="SUA20130.1"/>
    <property type="molecule type" value="Genomic_DNA"/>
</dbReference>
<evidence type="ECO:0000313" key="7">
    <source>
        <dbReference type="EMBL" id="SUA20130.1"/>
    </source>
</evidence>
<accession>A0A378VVJ1</accession>
<comment type="catalytic activity">
    <reaction evidence="5">
        <text>citrate = D-threo-isocitrate</text>
        <dbReference type="Rhea" id="RHEA:10336"/>
        <dbReference type="ChEBI" id="CHEBI:15562"/>
        <dbReference type="ChEBI" id="CHEBI:16947"/>
        <dbReference type="EC" id="4.2.1.3"/>
    </reaction>
</comment>
<dbReference type="PANTHER" id="PTHR11670">
    <property type="entry name" value="ACONITASE/IRON-RESPONSIVE ELEMENT FAMILY MEMBER"/>
    <property type="match status" value="1"/>
</dbReference>
<evidence type="ECO:0000259" key="6">
    <source>
        <dbReference type="Pfam" id="PF00330"/>
    </source>
</evidence>
<feature type="domain" description="Aconitase/3-isopropylmalate dehydratase large subunit alpha/beta/alpha" evidence="6">
    <location>
        <begin position="2"/>
        <end position="319"/>
    </location>
</feature>
<dbReference type="SUPFAM" id="SSF53732">
    <property type="entry name" value="Aconitase iron-sulfur domain"/>
    <property type="match status" value="1"/>
</dbReference>
<gene>
    <name evidence="7" type="primary">acnA</name>
    <name evidence="7" type="ORF">NCTC11421_00210</name>
</gene>
<dbReference type="GO" id="GO:0003994">
    <property type="term" value="F:aconitate hydratase activity"/>
    <property type="evidence" value="ECO:0007669"/>
    <property type="project" value="UniProtKB-EC"/>
</dbReference>
<keyword evidence="7" id="KW-0456">Lyase</keyword>
<evidence type="ECO:0000256" key="4">
    <source>
        <dbReference type="ARBA" id="ARBA00023014"/>
    </source>
</evidence>
<dbReference type="AlphaFoldDB" id="A0A378VVJ1"/>
<dbReference type="InterPro" id="IPR015931">
    <property type="entry name" value="Acnase/IPM_dHydase_lsu_aba_1/3"/>
</dbReference>
<evidence type="ECO:0000256" key="1">
    <source>
        <dbReference type="ARBA" id="ARBA00012926"/>
    </source>
</evidence>
<dbReference type="InterPro" id="IPR001030">
    <property type="entry name" value="Acoase/IPM_deHydtase_lsu_aba"/>
</dbReference>
<name>A0A378VVJ1_NEIGO</name>
<dbReference type="PRINTS" id="PR00415">
    <property type="entry name" value="ACONITASE"/>
</dbReference>
<sequence length="463" mass="50008">MGGLEAETVMLGRASMMRLPDIVGVELTGKRQAGITATDIVLALTEFLRKERVVGAFVEFFGEGARSLSIGDRATISNMTPEFGATAAMFAIDAQTIDYLKLTGRDDAQVKLVETYAKTAGLWAGGLKTAVYPRVLKFDLSSVTRNMAGPSNPHARFATADLAAKGLAKPYEEPSDGQMPDGAVIIAAVTSCTNTSNPRNVVAAALLARNANRLGLKRKPWVKSSFAPGSKVAGIYLKEAGLLPEMEKLGFGIVAFACTTCNGMSGALDPKIQQEIIDRDLYATAVLSGNRNFDGRIHPYAKQAFLASPPLVVAYALAGSIRFDIENDVLGVADGREIRLKDIWPTDEEIDAIVAEYVKPQQFRDIYIPMSDTGTAQKAPSPLYDWRPMSTYIRRPPYWEGALAGERTLRGMRPPAILPDNITTDHISPSNAILAGSAAGEYWRKWVCLKKTSTLTQPTAATT</sequence>